<feature type="domain" description="Protein HGH1 N-terminal" evidence="1">
    <location>
        <begin position="107"/>
        <end position="267"/>
    </location>
</feature>
<dbReference type="AlphaFoldDB" id="A0AAW1SLM3"/>
<dbReference type="InterPro" id="IPR007205">
    <property type="entry name" value="Protein_HGH1_N"/>
</dbReference>
<comment type="caution">
    <text evidence="2">The sequence shown here is derived from an EMBL/GenBank/DDBJ whole genome shotgun (WGS) entry which is preliminary data.</text>
</comment>
<sequence>MAEGDGDQQELRELVDFLSDKRDNVRQMALSLVVGLTGSPEGMEKLSGAPDLLPALLRLVPDRDAEVSRNALTALVNISQGADAVSRLLELRAIHRLMDFLQEGACPHHDLLAMLLANLTAPQAGTDALLQVRDGSTAGLYLAVLLRRFLDSAGAQPDAFEHVALVLTNATRSRAARELLLEPGRGVAAALAAQLAGDRGLVRRRGCAAALRNLSFSAAADGTLERLVADAGVLTAMLEPLCGWEAPKEGDSVVRESLAEALMMLAETEAGRKALWGVRAPEMLKKGYELEEDAGVCLAMECMAQLFLQDGLQAEDGVPEAGRPELLGSAG</sequence>
<dbReference type="Proteomes" id="UP001445335">
    <property type="component" value="Unassembled WGS sequence"/>
</dbReference>
<name>A0AAW1SLM3_9CHLO</name>
<evidence type="ECO:0000259" key="1">
    <source>
        <dbReference type="Pfam" id="PF04063"/>
    </source>
</evidence>
<dbReference type="Gene3D" id="1.25.10.10">
    <property type="entry name" value="Leucine-rich Repeat Variant"/>
    <property type="match status" value="2"/>
</dbReference>
<dbReference type="EMBL" id="JALJOU010000001">
    <property type="protein sequence ID" value="KAK9846461.1"/>
    <property type="molecule type" value="Genomic_DNA"/>
</dbReference>
<gene>
    <name evidence="2" type="ORF">WJX81_004401</name>
</gene>
<dbReference type="InterPro" id="IPR016024">
    <property type="entry name" value="ARM-type_fold"/>
</dbReference>
<proteinExistence type="predicted"/>
<dbReference type="SUPFAM" id="SSF48371">
    <property type="entry name" value="ARM repeat"/>
    <property type="match status" value="1"/>
</dbReference>
<keyword evidence="3" id="KW-1185">Reference proteome</keyword>
<evidence type="ECO:0000313" key="3">
    <source>
        <dbReference type="Proteomes" id="UP001445335"/>
    </source>
</evidence>
<dbReference type="PANTHER" id="PTHR13387:SF9">
    <property type="entry name" value="PROTEIN HGH1 HOMOLOG"/>
    <property type="match status" value="1"/>
</dbReference>
<dbReference type="InterPro" id="IPR011989">
    <property type="entry name" value="ARM-like"/>
</dbReference>
<protein>
    <recommendedName>
        <fullName evidence="1">Protein HGH1 N-terminal domain-containing protein</fullName>
    </recommendedName>
</protein>
<dbReference type="Pfam" id="PF04063">
    <property type="entry name" value="DUF383"/>
    <property type="match status" value="1"/>
</dbReference>
<reference evidence="2 3" key="1">
    <citation type="journal article" date="2024" name="Nat. Commun.">
        <title>Phylogenomics reveals the evolutionary origins of lichenization in chlorophyte algae.</title>
        <authorList>
            <person name="Puginier C."/>
            <person name="Libourel C."/>
            <person name="Otte J."/>
            <person name="Skaloud P."/>
            <person name="Haon M."/>
            <person name="Grisel S."/>
            <person name="Petersen M."/>
            <person name="Berrin J.G."/>
            <person name="Delaux P.M."/>
            <person name="Dal Grande F."/>
            <person name="Keller J."/>
        </authorList>
    </citation>
    <scope>NUCLEOTIDE SEQUENCE [LARGE SCALE GENOMIC DNA]</scope>
    <source>
        <strain evidence="2 3">SAG 245.80</strain>
    </source>
</reference>
<dbReference type="PANTHER" id="PTHR13387">
    <property type="entry name" value="PROTEIN HGH1 HOMOLOG"/>
    <property type="match status" value="1"/>
</dbReference>
<organism evidence="2 3">
    <name type="scientific">Elliptochloris bilobata</name>
    <dbReference type="NCBI Taxonomy" id="381761"/>
    <lineage>
        <taxon>Eukaryota</taxon>
        <taxon>Viridiplantae</taxon>
        <taxon>Chlorophyta</taxon>
        <taxon>core chlorophytes</taxon>
        <taxon>Trebouxiophyceae</taxon>
        <taxon>Trebouxiophyceae incertae sedis</taxon>
        <taxon>Elliptochloris clade</taxon>
        <taxon>Elliptochloris</taxon>
    </lineage>
</organism>
<dbReference type="InterPro" id="IPR039717">
    <property type="entry name" value="Hgh1"/>
</dbReference>
<accession>A0AAW1SLM3</accession>
<evidence type="ECO:0000313" key="2">
    <source>
        <dbReference type="EMBL" id="KAK9846461.1"/>
    </source>
</evidence>